<feature type="compositionally biased region" description="Basic and acidic residues" evidence="1">
    <location>
        <begin position="643"/>
        <end position="655"/>
    </location>
</feature>
<feature type="compositionally biased region" description="Basic and acidic residues" evidence="1">
    <location>
        <begin position="555"/>
        <end position="567"/>
    </location>
</feature>
<accession>A0A395T6G3</accession>
<feature type="region of interest" description="Disordered" evidence="1">
    <location>
        <begin position="1290"/>
        <end position="1309"/>
    </location>
</feature>
<feature type="region of interest" description="Disordered" evidence="1">
    <location>
        <begin position="941"/>
        <end position="1090"/>
    </location>
</feature>
<name>A0A395T6G3_9HYPO</name>
<organism evidence="2 3">
    <name type="scientific">Fusarium longipes</name>
    <dbReference type="NCBI Taxonomy" id="694270"/>
    <lineage>
        <taxon>Eukaryota</taxon>
        <taxon>Fungi</taxon>
        <taxon>Dikarya</taxon>
        <taxon>Ascomycota</taxon>
        <taxon>Pezizomycotina</taxon>
        <taxon>Sordariomycetes</taxon>
        <taxon>Hypocreomycetidae</taxon>
        <taxon>Hypocreales</taxon>
        <taxon>Nectriaceae</taxon>
        <taxon>Fusarium</taxon>
    </lineage>
</organism>
<feature type="compositionally biased region" description="Polar residues" evidence="1">
    <location>
        <begin position="721"/>
        <end position="737"/>
    </location>
</feature>
<feature type="region of interest" description="Disordered" evidence="1">
    <location>
        <begin position="1149"/>
        <end position="1238"/>
    </location>
</feature>
<feature type="compositionally biased region" description="Polar residues" evidence="1">
    <location>
        <begin position="835"/>
        <end position="845"/>
    </location>
</feature>
<dbReference type="EMBL" id="PXOG01000037">
    <property type="protein sequence ID" value="RGP80097.1"/>
    <property type="molecule type" value="Genomic_DNA"/>
</dbReference>
<feature type="compositionally biased region" description="Polar residues" evidence="1">
    <location>
        <begin position="754"/>
        <end position="764"/>
    </location>
</feature>
<feature type="compositionally biased region" description="Basic and acidic residues" evidence="1">
    <location>
        <begin position="356"/>
        <end position="376"/>
    </location>
</feature>
<dbReference type="Proteomes" id="UP000266234">
    <property type="component" value="Unassembled WGS sequence"/>
</dbReference>
<feature type="compositionally biased region" description="Basic residues" evidence="1">
    <location>
        <begin position="170"/>
        <end position="190"/>
    </location>
</feature>
<evidence type="ECO:0000313" key="2">
    <source>
        <dbReference type="EMBL" id="RGP80097.1"/>
    </source>
</evidence>
<feature type="region of interest" description="Disordered" evidence="1">
    <location>
        <begin position="1102"/>
        <end position="1129"/>
    </location>
</feature>
<gene>
    <name evidence="2" type="ORF">FLONG3_1868</name>
</gene>
<feature type="compositionally biased region" description="Low complexity" evidence="1">
    <location>
        <begin position="617"/>
        <end position="626"/>
    </location>
</feature>
<feature type="compositionally biased region" description="Polar residues" evidence="1">
    <location>
        <begin position="964"/>
        <end position="992"/>
    </location>
</feature>
<feature type="region of interest" description="Disordered" evidence="1">
    <location>
        <begin position="330"/>
        <end position="397"/>
    </location>
</feature>
<protein>
    <submittedName>
        <fullName evidence="2">Uncharacterized protein</fullName>
    </submittedName>
</protein>
<comment type="caution">
    <text evidence="2">The sequence shown here is derived from an EMBL/GenBank/DDBJ whole genome shotgun (WGS) entry which is preliminary data.</text>
</comment>
<evidence type="ECO:0000256" key="1">
    <source>
        <dbReference type="SAM" id="MobiDB-lite"/>
    </source>
</evidence>
<feature type="compositionally biased region" description="Polar residues" evidence="1">
    <location>
        <begin position="789"/>
        <end position="804"/>
    </location>
</feature>
<feature type="region of interest" description="Disordered" evidence="1">
    <location>
        <begin position="1343"/>
        <end position="1442"/>
    </location>
</feature>
<feature type="compositionally biased region" description="Polar residues" evidence="1">
    <location>
        <begin position="1002"/>
        <end position="1019"/>
    </location>
</feature>
<feature type="compositionally biased region" description="Polar residues" evidence="1">
    <location>
        <begin position="1038"/>
        <end position="1063"/>
    </location>
</feature>
<feature type="compositionally biased region" description="Polar residues" evidence="1">
    <location>
        <begin position="599"/>
        <end position="616"/>
    </location>
</feature>
<feature type="compositionally biased region" description="Polar residues" evidence="1">
    <location>
        <begin position="1380"/>
        <end position="1391"/>
    </location>
</feature>
<sequence length="1599" mass="175077">MKPAKTSSVNLVSSAADLSTQTLSHTQSRLPRRYKQGGATFTANRHGVFERAVKKHIIVRRPTDISQPGKFYIIRCDQHDTSFDDNPLQSALKHLRAKHGLTDAHHDTVIEHLGVEVIGCGDQDLEQNNAIAIKAFNDGTNALGKDSIRARDDSISSQPLTSDDDETKRPTARRMHSRKPKRSYRPRHQPSHQDTPLELIPGNVYVIWWFETKQWFAGLLIPPQNLESVGIYDSFEDMEIFKTIPSCYQYDSSSKSLSWANGYEEGGPRSSERYYPFIFFEGFQFPDSCHKAWVKLDEIQNWEEEKASIIEHSDQVIEFLRGQKEKEEQEIKRLGNDDEISDFIDGGESSQRSGHRNFDSNHHQDSDNDEIEHYSPLEESSENKQPTPEPSIATPDTINEQDAVMRREELANTVTFDHGHENWPHDRLEESELAAADVHHNDSDHHYAPGSMKPPATVVLLPGITVQQEEVPKDPDIDPDQATQVHDSTIQDFDEMDVITNENISEPGKLESNDLFEDVLEERPVATPSEESLHNASDNVEHDILMTTPCEEVSADEKSSQGDREVLTEAPESPIEDTPPVDTPRTDPEHLSDAEDGDTSQQSELTPQSNTDLPTESFSRQSSKESSLPRYNPNGKPQSTHETGQDRWTNEDIRRIISGASPEIDKAKDDFLATNRPPQPVLTQTPVVVQRTDLVQASEQDVDMDTLLEEAESLELHMSHSEPTSQQKTTDDQLSPTSDDDRLAHDTFNALISEDNQTSASENLPYTIPSHKDIYPLRPSLAGMRTERSVSSVPTSEGRSQLSPYDSMGEPASIYSRPVSKGSDMQPASYAETGTPASAFSQLSMTGHPAPDPSYDRIDRNVPVPTDIFTRNGHASHPVPTDTRMDHRVSTSVHPNSEHDPEMSLSGSVEQKTATDSPPSTRGSQLGPEVAGTVIQEMPAESNHEPRPLLQSPSVQIPLHGADTDQSSQINRSNGAQHTTSSLSASQVQTSHPACMRPESQVAVSPQLPTAAPSQSLGEPQSPRVHPTAMPPIVGMKSPQSIMPSVRQQESTVTPYYGTSTGDPQPRPSALPFSGPSLPPSPHPSASAPDALGLWRQTDVLTGESDNDTRSPNPRTYSGPDFSPIQLGSEGASMAFNSMAIGNNNASEAQIRSPGQHGLQSPRVSFTSQGTPLSQAMPSPKLANTNISRSSSLSQGYTVPPPQPLPSPRQFMGEAPGSATTTQQFHVADSQQQSTPEYTRPQTATYGQYRSHTAASPLYTATSLPPPSTLAQGPASLQVSASPRLQAMEISRPSSAARGGRPPTSPRQYAMRISRPNSIVPAPVKVLASPRVAAMNLSQQGSIVHGQHPPVGSSPQLSTGDTPRPSPVYGQSALSMMPSPRQNSFYESQPVSPAHGRAHQPPVGPSPHLGAAQLSRPHSSGHGWSGPQAMPTPRHSFTTTSRNGSVVSLPAAVTSPHLSGVRRDQYKRTLSDPGLADATATLQTVLYLPSNVKVVIMFLLHQYIRTITHPFKDLSIQWVILEDIHKQLASHTLTETVPKPRMQQPSSALRPASLASYVPPNVAEALIERSGRPGDDLQPGDFLNYQNIGNVLVRSPWVR</sequence>
<keyword evidence="3" id="KW-1185">Reference proteome</keyword>
<feature type="compositionally biased region" description="Polar residues" evidence="1">
    <location>
        <begin position="1218"/>
        <end position="1238"/>
    </location>
</feature>
<feature type="compositionally biased region" description="Basic and acidic residues" evidence="1">
    <location>
        <begin position="584"/>
        <end position="593"/>
    </location>
</feature>
<feature type="region of interest" description="Disordered" evidence="1">
    <location>
        <begin position="717"/>
        <end position="927"/>
    </location>
</feature>
<feature type="region of interest" description="Disordered" evidence="1">
    <location>
        <begin position="502"/>
        <end position="685"/>
    </location>
</feature>
<dbReference type="STRING" id="694270.A0A395T6G3"/>
<proteinExistence type="predicted"/>
<evidence type="ECO:0000313" key="3">
    <source>
        <dbReference type="Proteomes" id="UP000266234"/>
    </source>
</evidence>
<feature type="region of interest" description="Disordered" evidence="1">
    <location>
        <begin position="147"/>
        <end position="195"/>
    </location>
</feature>
<feature type="region of interest" description="Disordered" evidence="1">
    <location>
        <begin position="1258"/>
        <end position="1279"/>
    </location>
</feature>
<feature type="compositionally biased region" description="Polar residues" evidence="1">
    <location>
        <begin position="905"/>
        <end position="924"/>
    </location>
</feature>
<dbReference type="OrthoDB" id="4835412at2759"/>
<feature type="compositionally biased region" description="Polar residues" evidence="1">
    <location>
        <begin position="1158"/>
        <end position="1197"/>
    </location>
</feature>
<reference evidence="2 3" key="1">
    <citation type="journal article" date="2018" name="PLoS Pathog.">
        <title>Evolution of structural diversity of trichothecenes, a family of toxins produced by plant pathogenic and entomopathogenic fungi.</title>
        <authorList>
            <person name="Proctor R.H."/>
            <person name="McCormick S.P."/>
            <person name="Kim H.S."/>
            <person name="Cardoza R.E."/>
            <person name="Stanley A.M."/>
            <person name="Lindo L."/>
            <person name="Kelly A."/>
            <person name="Brown D.W."/>
            <person name="Lee T."/>
            <person name="Vaughan M.M."/>
            <person name="Alexander N.J."/>
            <person name="Busman M."/>
            <person name="Gutierrez S."/>
        </authorList>
    </citation>
    <scope>NUCLEOTIDE SEQUENCE [LARGE SCALE GENOMIC DNA]</scope>
    <source>
        <strain evidence="2 3">NRRL 20695</strain>
    </source>
</reference>